<dbReference type="AlphaFoldDB" id="A0A2I1BXG1"/>
<reference evidence="3" key="1">
    <citation type="journal article" date="2018" name="Proc. Natl. Acad. Sci. U.S.A.">
        <title>Linking secondary metabolites to gene clusters through genome sequencing of six diverse Aspergillus species.</title>
        <authorList>
            <person name="Kaerboelling I."/>
            <person name="Vesth T.C."/>
            <person name="Frisvad J.C."/>
            <person name="Nybo J.L."/>
            <person name="Theobald S."/>
            <person name="Kuo A."/>
            <person name="Bowyer P."/>
            <person name="Matsuda Y."/>
            <person name="Mondo S."/>
            <person name="Lyhne E.K."/>
            <person name="Kogle M.E."/>
            <person name="Clum A."/>
            <person name="Lipzen A."/>
            <person name="Salamov A."/>
            <person name="Ngan C.Y."/>
            <person name="Daum C."/>
            <person name="Chiniquy J."/>
            <person name="Barry K."/>
            <person name="LaButti K."/>
            <person name="Haridas S."/>
            <person name="Simmons B.A."/>
            <person name="Magnuson J.K."/>
            <person name="Mortensen U.H."/>
            <person name="Larsen T.O."/>
            <person name="Grigoriev I.V."/>
            <person name="Baker S.E."/>
            <person name="Andersen M.R."/>
        </authorList>
    </citation>
    <scope>NUCLEOTIDE SEQUENCE [LARGE SCALE GENOMIC DNA]</scope>
    <source>
        <strain evidence="3">IBT 16806</strain>
    </source>
</reference>
<organism evidence="2 3">
    <name type="scientific">Aspergillus novofumigatus (strain IBT 16806)</name>
    <dbReference type="NCBI Taxonomy" id="1392255"/>
    <lineage>
        <taxon>Eukaryota</taxon>
        <taxon>Fungi</taxon>
        <taxon>Dikarya</taxon>
        <taxon>Ascomycota</taxon>
        <taxon>Pezizomycotina</taxon>
        <taxon>Eurotiomycetes</taxon>
        <taxon>Eurotiomycetidae</taxon>
        <taxon>Eurotiales</taxon>
        <taxon>Aspergillaceae</taxon>
        <taxon>Aspergillus</taxon>
        <taxon>Aspergillus subgen. Fumigati</taxon>
    </lineage>
</organism>
<comment type="caution">
    <text evidence="2">The sequence shown here is derived from an EMBL/GenBank/DDBJ whole genome shotgun (WGS) entry which is preliminary data.</text>
</comment>
<dbReference type="InterPro" id="IPR011009">
    <property type="entry name" value="Kinase-like_dom_sf"/>
</dbReference>
<dbReference type="RefSeq" id="XP_024678647.1">
    <property type="nucleotide sequence ID" value="XM_024828244.1"/>
</dbReference>
<dbReference type="EMBL" id="MSZS01000008">
    <property type="protein sequence ID" value="PKX90052.1"/>
    <property type="molecule type" value="Genomic_DNA"/>
</dbReference>
<dbReference type="GeneID" id="36535569"/>
<feature type="domain" description="Protein kinase" evidence="1">
    <location>
        <begin position="1"/>
        <end position="68"/>
    </location>
</feature>
<evidence type="ECO:0000313" key="2">
    <source>
        <dbReference type="EMBL" id="PKX90052.1"/>
    </source>
</evidence>
<proteinExistence type="predicted"/>
<evidence type="ECO:0000313" key="3">
    <source>
        <dbReference type="Proteomes" id="UP000234474"/>
    </source>
</evidence>
<dbReference type="InterPro" id="IPR000719">
    <property type="entry name" value="Prot_kinase_dom"/>
</dbReference>
<protein>
    <recommendedName>
        <fullName evidence="1">Protein kinase domain-containing protein</fullName>
    </recommendedName>
</protein>
<dbReference type="STRING" id="1392255.A0A2I1BXG1"/>
<dbReference type="Gene3D" id="1.10.510.10">
    <property type="entry name" value="Transferase(Phosphotransferase) domain 1"/>
    <property type="match status" value="1"/>
</dbReference>
<sequence>MQVTHCDLSPKNSLLDCDLNLKIADFGGASLCGEEPSATPATRFRSPVYPTAIGLASARGELRMGAEP</sequence>
<dbReference type="VEuPathDB" id="FungiDB:P174DRAFT_445076"/>
<dbReference type="OrthoDB" id="1668230at2759"/>
<dbReference type="SUPFAM" id="SSF56112">
    <property type="entry name" value="Protein kinase-like (PK-like)"/>
    <property type="match status" value="1"/>
</dbReference>
<accession>A0A2I1BXG1</accession>
<gene>
    <name evidence="2" type="ORF">P174DRAFT_445076</name>
</gene>
<name>A0A2I1BXG1_ASPN1</name>
<keyword evidence="3" id="KW-1185">Reference proteome</keyword>
<dbReference type="PROSITE" id="PS50011">
    <property type="entry name" value="PROTEIN_KINASE_DOM"/>
    <property type="match status" value="1"/>
</dbReference>
<dbReference type="GO" id="GO:0005524">
    <property type="term" value="F:ATP binding"/>
    <property type="evidence" value="ECO:0007669"/>
    <property type="project" value="InterPro"/>
</dbReference>
<dbReference type="GO" id="GO:0004672">
    <property type="term" value="F:protein kinase activity"/>
    <property type="evidence" value="ECO:0007669"/>
    <property type="project" value="InterPro"/>
</dbReference>
<evidence type="ECO:0000259" key="1">
    <source>
        <dbReference type="PROSITE" id="PS50011"/>
    </source>
</evidence>
<dbReference type="Proteomes" id="UP000234474">
    <property type="component" value="Unassembled WGS sequence"/>
</dbReference>